<dbReference type="InterPro" id="IPR020846">
    <property type="entry name" value="MFS_dom"/>
</dbReference>
<comment type="caution">
    <text evidence="8">The sequence shown here is derived from an EMBL/GenBank/DDBJ whole genome shotgun (WGS) entry which is preliminary data.</text>
</comment>
<keyword evidence="2" id="KW-0813">Transport</keyword>
<gene>
    <name evidence="8" type="ORF">QO015_002180</name>
</gene>
<sequence>MDDETDAGAEHTGLRMTAMLVLSMLLASLGTSIANIALPTLANAFAAPFTHVQAVVVGYLAALTVTSVLAGRFGDRHGLLRVHRLGLALFAAASLAAAFAPTLPLLVAARIAQGAGAAFLTTLGMALMREALGSDRLGRAMGLLGTVSALGTALGPTLGGVVIPLAGWRSIFLLQVPLAVAALLLATGTSGGKMPPRPAATSPLLAGPQVALLPNLAVNLLVAAVMMTTLVVGPFYLTLGLGLSPATAGLAMSVGPAISILSGVPAGRAVDFLGTGRVLGGGLALIAGGALLLAALPPMAGIVGYVVAIAVLTPGYQLFQAANNTAALAAVAAERRGTAAGLLALSRNAGLILGASAMGAVFMLAAGGDDFTKAAPAAIIAGASRTFLLGSAMIVAAMVIAAWPARHAVADG</sequence>
<feature type="transmembrane region" description="Helical" evidence="6">
    <location>
        <begin position="278"/>
        <end position="296"/>
    </location>
</feature>
<comment type="subcellular location">
    <subcellularLocation>
        <location evidence="1">Membrane</location>
        <topology evidence="1">Multi-pass membrane protein</topology>
    </subcellularLocation>
</comment>
<reference evidence="8 9" key="1">
    <citation type="submission" date="2023-07" db="EMBL/GenBank/DDBJ databases">
        <title>Genomic Encyclopedia of Type Strains, Phase IV (KMG-IV): sequencing the most valuable type-strain genomes for metagenomic binning, comparative biology and taxonomic classification.</title>
        <authorList>
            <person name="Goeker M."/>
        </authorList>
    </citation>
    <scope>NUCLEOTIDE SEQUENCE [LARGE SCALE GENOMIC DNA]</scope>
    <source>
        <strain evidence="8 9">B1-1</strain>
    </source>
</reference>
<evidence type="ECO:0000256" key="5">
    <source>
        <dbReference type="ARBA" id="ARBA00023136"/>
    </source>
</evidence>
<dbReference type="PANTHER" id="PTHR42718:SF9">
    <property type="entry name" value="MAJOR FACILITATOR SUPERFAMILY MULTIDRUG TRANSPORTER MFSC"/>
    <property type="match status" value="1"/>
</dbReference>
<feature type="domain" description="Major facilitator superfamily (MFS) profile" evidence="7">
    <location>
        <begin position="16"/>
        <end position="409"/>
    </location>
</feature>
<name>A0ABU0M6H7_9HYPH</name>
<keyword evidence="4 6" id="KW-1133">Transmembrane helix</keyword>
<evidence type="ECO:0000256" key="2">
    <source>
        <dbReference type="ARBA" id="ARBA00022448"/>
    </source>
</evidence>
<feature type="transmembrane region" description="Helical" evidence="6">
    <location>
        <begin position="212"/>
        <end position="237"/>
    </location>
</feature>
<keyword evidence="9" id="KW-1185">Reference proteome</keyword>
<evidence type="ECO:0000256" key="3">
    <source>
        <dbReference type="ARBA" id="ARBA00022692"/>
    </source>
</evidence>
<accession>A0ABU0M6H7</accession>
<feature type="transmembrane region" description="Helical" evidence="6">
    <location>
        <begin position="140"/>
        <end position="166"/>
    </location>
</feature>
<evidence type="ECO:0000256" key="4">
    <source>
        <dbReference type="ARBA" id="ARBA00022989"/>
    </source>
</evidence>
<dbReference type="EMBL" id="JAUSWJ010000001">
    <property type="protein sequence ID" value="MDQ0516567.1"/>
    <property type="molecule type" value="Genomic_DNA"/>
</dbReference>
<evidence type="ECO:0000313" key="8">
    <source>
        <dbReference type="EMBL" id="MDQ0516567.1"/>
    </source>
</evidence>
<dbReference type="RefSeq" id="WP_266279443.1">
    <property type="nucleotide sequence ID" value="NZ_JAPKNF010000001.1"/>
</dbReference>
<dbReference type="PRINTS" id="PR01036">
    <property type="entry name" value="TCRTETB"/>
</dbReference>
<dbReference type="PANTHER" id="PTHR42718">
    <property type="entry name" value="MAJOR FACILITATOR SUPERFAMILY MULTIDRUG TRANSPORTER MFSC"/>
    <property type="match status" value="1"/>
</dbReference>
<dbReference type="CDD" id="cd17321">
    <property type="entry name" value="MFS_MMR_MDR_like"/>
    <property type="match status" value="1"/>
</dbReference>
<feature type="transmembrane region" description="Helical" evidence="6">
    <location>
        <begin position="243"/>
        <end position="266"/>
    </location>
</feature>
<evidence type="ECO:0000313" key="9">
    <source>
        <dbReference type="Proteomes" id="UP001223743"/>
    </source>
</evidence>
<feature type="transmembrane region" description="Helical" evidence="6">
    <location>
        <begin position="340"/>
        <end position="365"/>
    </location>
</feature>
<dbReference type="Proteomes" id="UP001223743">
    <property type="component" value="Unassembled WGS sequence"/>
</dbReference>
<evidence type="ECO:0000256" key="6">
    <source>
        <dbReference type="SAM" id="Phobius"/>
    </source>
</evidence>
<dbReference type="InterPro" id="IPR036259">
    <property type="entry name" value="MFS_trans_sf"/>
</dbReference>
<feature type="transmembrane region" description="Helical" evidence="6">
    <location>
        <begin position="172"/>
        <end position="191"/>
    </location>
</feature>
<dbReference type="Gene3D" id="1.20.1720.10">
    <property type="entry name" value="Multidrug resistance protein D"/>
    <property type="match status" value="1"/>
</dbReference>
<dbReference type="InterPro" id="IPR011701">
    <property type="entry name" value="MFS"/>
</dbReference>
<keyword evidence="3 6" id="KW-0812">Transmembrane</keyword>
<feature type="transmembrane region" description="Helical" evidence="6">
    <location>
        <begin position="18"/>
        <end position="38"/>
    </location>
</feature>
<feature type="transmembrane region" description="Helical" evidence="6">
    <location>
        <begin position="377"/>
        <end position="403"/>
    </location>
</feature>
<organism evidence="8 9">
    <name type="scientific">Kaistia geumhonensis</name>
    <dbReference type="NCBI Taxonomy" id="410839"/>
    <lineage>
        <taxon>Bacteria</taxon>
        <taxon>Pseudomonadati</taxon>
        <taxon>Pseudomonadota</taxon>
        <taxon>Alphaproteobacteria</taxon>
        <taxon>Hyphomicrobiales</taxon>
        <taxon>Kaistiaceae</taxon>
        <taxon>Kaistia</taxon>
    </lineage>
</organism>
<proteinExistence type="predicted"/>
<feature type="transmembrane region" description="Helical" evidence="6">
    <location>
        <begin position="50"/>
        <end position="70"/>
    </location>
</feature>
<feature type="transmembrane region" description="Helical" evidence="6">
    <location>
        <begin position="82"/>
        <end position="101"/>
    </location>
</feature>
<protein>
    <submittedName>
        <fullName evidence="8">MFS family permease</fullName>
    </submittedName>
</protein>
<evidence type="ECO:0000259" key="7">
    <source>
        <dbReference type="PROSITE" id="PS50850"/>
    </source>
</evidence>
<dbReference type="SUPFAM" id="SSF103473">
    <property type="entry name" value="MFS general substrate transporter"/>
    <property type="match status" value="1"/>
</dbReference>
<evidence type="ECO:0000256" key="1">
    <source>
        <dbReference type="ARBA" id="ARBA00004141"/>
    </source>
</evidence>
<keyword evidence="5 6" id="KW-0472">Membrane</keyword>
<dbReference type="Pfam" id="PF07690">
    <property type="entry name" value="MFS_1"/>
    <property type="match status" value="1"/>
</dbReference>
<dbReference type="PROSITE" id="PS50850">
    <property type="entry name" value="MFS"/>
    <property type="match status" value="1"/>
</dbReference>